<dbReference type="Pfam" id="PF13414">
    <property type="entry name" value="TPR_11"/>
    <property type="match status" value="1"/>
</dbReference>
<keyword evidence="1" id="KW-0802">TPR repeat</keyword>
<keyword evidence="2" id="KW-0808">Transferase</keyword>
<dbReference type="Pfam" id="PF13176">
    <property type="entry name" value="TPR_7"/>
    <property type="match status" value="1"/>
</dbReference>
<dbReference type="EMBL" id="JAGDFM010000233">
    <property type="protein sequence ID" value="KAG7381739.1"/>
    <property type="molecule type" value="Genomic_DNA"/>
</dbReference>
<dbReference type="Proteomes" id="UP000694044">
    <property type="component" value="Unassembled WGS sequence"/>
</dbReference>
<keyword evidence="2" id="KW-0328">Glycosyltransferase</keyword>
<reference evidence="2" key="1">
    <citation type="submission" date="2021-02" db="EMBL/GenBank/DDBJ databases">
        <authorList>
            <person name="Palmer J.M."/>
        </authorList>
    </citation>
    <scope>NUCLEOTIDE SEQUENCE</scope>
    <source>
        <strain evidence="2">SCRP734</strain>
    </source>
</reference>
<dbReference type="OrthoDB" id="9991317at2759"/>
<dbReference type="PANTHER" id="PTHR44998">
    <property type="match status" value="1"/>
</dbReference>
<dbReference type="SMART" id="SM00028">
    <property type="entry name" value="TPR"/>
    <property type="match status" value="4"/>
</dbReference>
<dbReference type="PROSITE" id="PS50293">
    <property type="entry name" value="TPR_REGION"/>
    <property type="match status" value="1"/>
</dbReference>
<evidence type="ECO:0000256" key="1">
    <source>
        <dbReference type="PROSITE-ProRule" id="PRU00339"/>
    </source>
</evidence>
<accession>A0A8T1VNJ4</accession>
<dbReference type="AlphaFoldDB" id="A0A8T1VNJ4"/>
<organism evidence="2 3">
    <name type="scientific">Phytophthora pseudosyringae</name>
    <dbReference type="NCBI Taxonomy" id="221518"/>
    <lineage>
        <taxon>Eukaryota</taxon>
        <taxon>Sar</taxon>
        <taxon>Stramenopiles</taxon>
        <taxon>Oomycota</taxon>
        <taxon>Peronosporomycetes</taxon>
        <taxon>Peronosporales</taxon>
        <taxon>Peronosporaceae</taxon>
        <taxon>Phytophthora</taxon>
    </lineage>
</organism>
<proteinExistence type="predicted"/>
<dbReference type="GO" id="GO:0006493">
    <property type="term" value="P:protein O-linked glycosylation"/>
    <property type="evidence" value="ECO:0007669"/>
    <property type="project" value="TreeGrafter"/>
</dbReference>
<feature type="repeat" description="TPR" evidence="1">
    <location>
        <begin position="136"/>
        <end position="169"/>
    </location>
</feature>
<evidence type="ECO:0000313" key="3">
    <source>
        <dbReference type="Proteomes" id="UP000694044"/>
    </source>
</evidence>
<keyword evidence="3" id="KW-1185">Reference proteome</keyword>
<dbReference type="PROSITE" id="PS50005">
    <property type="entry name" value="TPR"/>
    <property type="match status" value="1"/>
</dbReference>
<sequence length="381" mass="42282">MQIIQIREPKLHTSQGDAEPAGLVAPVPGLSYALTVGLENGGNMVALSTRTFSVGSILLPGVDGRLSVADALEAGAQLHNAQDRGTAARIYRYVLDIFPDHGQAQHLLGLALYQDGELRQALPLLYRAVQSNESEENFHNSLGICLKSLGRADEAIKHYRRALELNPMQVQASVNLGDAMQSKGKWEEALKEYSKVAKAPMSLLDSQLEPGKSEHVAKDATGRMCELIRVTDGWYHADRCLNKALERWPDEPVFHNDRGNLLANAGQFETALDEYQRSSDFGLLVGTLNLADTLEALGETQKSIDLYDQVLGNEVFDRFHPQLVGGSHYRNASGKRLQRGAWAREMEARHNRIRSSHKHCFLLLVHICKRWARTAQSNICV</sequence>
<evidence type="ECO:0000313" key="2">
    <source>
        <dbReference type="EMBL" id="KAG7381739.1"/>
    </source>
</evidence>
<dbReference type="Pfam" id="PF13432">
    <property type="entry name" value="TPR_16"/>
    <property type="match status" value="1"/>
</dbReference>
<dbReference type="PANTHER" id="PTHR44998:SF1">
    <property type="entry name" value="UDP-N-ACETYLGLUCOSAMINE--PEPTIDE N-ACETYLGLUCOSAMINYLTRANSFERASE 110 KDA SUBUNIT"/>
    <property type="match status" value="1"/>
</dbReference>
<gene>
    <name evidence="2" type="primary">LMP1_2</name>
    <name evidence="2" type="ORF">PHYPSEUDO_005681</name>
</gene>
<comment type="caution">
    <text evidence="2">The sequence shown here is derived from an EMBL/GenBank/DDBJ whole genome shotgun (WGS) entry which is preliminary data.</text>
</comment>
<name>A0A8T1VNJ4_9STRA</name>
<dbReference type="InterPro" id="IPR019734">
    <property type="entry name" value="TPR_rpt"/>
</dbReference>
<protein>
    <submittedName>
        <fullName evidence="2">Protein N-acetylglucosaminyltransferase</fullName>
    </submittedName>
</protein>
<dbReference type="GO" id="GO:0016757">
    <property type="term" value="F:glycosyltransferase activity"/>
    <property type="evidence" value="ECO:0007669"/>
    <property type="project" value="UniProtKB-KW"/>
</dbReference>